<dbReference type="Gene3D" id="1.20.120.530">
    <property type="entry name" value="GntR ligand-binding domain-like"/>
    <property type="match status" value="1"/>
</dbReference>
<dbReference type="SMART" id="SM00345">
    <property type="entry name" value="HTH_GNTR"/>
    <property type="match status" value="1"/>
</dbReference>
<gene>
    <name evidence="5" type="ORF">FMA36_09145</name>
</gene>
<reference evidence="5 6" key="1">
    <citation type="journal article" date="2020" name="Carbohydr. Polym.">
        <title>Characterization and optimization of production of bacterial cellulose from strain CGMCC 17276 based on whole-genome analysis.</title>
        <authorList>
            <person name="Lu T."/>
            <person name="Gao H."/>
            <person name="Liao B."/>
            <person name="Wu J."/>
            <person name="Zhang W."/>
            <person name="Huang J."/>
            <person name="Liu M."/>
            <person name="Huang J."/>
            <person name="Chang Z."/>
            <person name="Jin M."/>
            <person name="Yi Z."/>
            <person name="Jiang D."/>
        </authorList>
    </citation>
    <scope>NUCLEOTIDE SEQUENCE [LARGE SCALE GENOMIC DNA]</scope>
    <source>
        <strain evidence="5 6">CGMCC 17276</strain>
    </source>
</reference>
<dbReference type="Pfam" id="PF07729">
    <property type="entry name" value="FCD"/>
    <property type="match status" value="1"/>
</dbReference>
<accession>A0A857FN85</accession>
<dbReference type="InterPro" id="IPR008920">
    <property type="entry name" value="TF_FadR/GntR_C"/>
</dbReference>
<dbReference type="AlphaFoldDB" id="A0A857FN85"/>
<dbReference type="PROSITE" id="PS50949">
    <property type="entry name" value="HTH_GNTR"/>
    <property type="match status" value="1"/>
</dbReference>
<dbReference type="Gene3D" id="1.10.10.10">
    <property type="entry name" value="Winged helix-like DNA-binding domain superfamily/Winged helix DNA-binding domain"/>
    <property type="match status" value="1"/>
</dbReference>
<dbReference type="SUPFAM" id="SSF46785">
    <property type="entry name" value="Winged helix' DNA-binding domain"/>
    <property type="match status" value="1"/>
</dbReference>
<evidence type="ECO:0000256" key="1">
    <source>
        <dbReference type="ARBA" id="ARBA00023015"/>
    </source>
</evidence>
<dbReference type="GO" id="GO:0003677">
    <property type="term" value="F:DNA binding"/>
    <property type="evidence" value="ECO:0007669"/>
    <property type="project" value="UniProtKB-KW"/>
</dbReference>
<evidence type="ECO:0000313" key="6">
    <source>
        <dbReference type="Proteomes" id="UP000464674"/>
    </source>
</evidence>
<sequence>MSGSSRGVAIGADATGSRSSFARRKSRAGGGFGKSRSLGRLIRDRKTVTERELSLAEQAYDQIRRMILERELPGGMSVVENRMVDHLEISRTPIREALMRLAAEGLLVKRGSRSFAVRGVSAAEFFQSIRIREILECEAITLAHNKIDKDRILALRRSVVELGKYPEQTAAHWKLDDQLHQMFANASGNIVLSRTITDLRTSTRLCEVTNPLGRVPASTAEHLALLDAFLDEDVESAKTAMLNHLRNVASDCVATLRGM</sequence>
<proteinExistence type="predicted"/>
<feature type="domain" description="HTH gntR-type" evidence="4">
    <location>
        <begin position="53"/>
        <end position="120"/>
    </location>
</feature>
<dbReference type="InterPro" id="IPR000524">
    <property type="entry name" value="Tscrpt_reg_HTH_GntR"/>
</dbReference>
<dbReference type="PANTHER" id="PTHR43537:SF24">
    <property type="entry name" value="GLUCONATE OPERON TRANSCRIPTIONAL REPRESSOR"/>
    <property type="match status" value="1"/>
</dbReference>
<dbReference type="Proteomes" id="UP000464674">
    <property type="component" value="Chromosome"/>
</dbReference>
<dbReference type="OrthoDB" id="9812290at2"/>
<name>A0A857FN85_KOMXY</name>
<evidence type="ECO:0000313" key="5">
    <source>
        <dbReference type="EMBL" id="QHC35625.1"/>
    </source>
</evidence>
<dbReference type="InterPro" id="IPR036388">
    <property type="entry name" value="WH-like_DNA-bd_sf"/>
</dbReference>
<dbReference type="SUPFAM" id="SSF48008">
    <property type="entry name" value="GntR ligand-binding domain-like"/>
    <property type="match status" value="1"/>
</dbReference>
<dbReference type="InterPro" id="IPR036390">
    <property type="entry name" value="WH_DNA-bd_sf"/>
</dbReference>
<dbReference type="CDD" id="cd07377">
    <property type="entry name" value="WHTH_GntR"/>
    <property type="match status" value="1"/>
</dbReference>
<organism evidence="5 6">
    <name type="scientific">Komagataeibacter xylinus</name>
    <name type="common">Gluconacetobacter xylinus</name>
    <dbReference type="NCBI Taxonomy" id="28448"/>
    <lineage>
        <taxon>Bacteria</taxon>
        <taxon>Pseudomonadati</taxon>
        <taxon>Pseudomonadota</taxon>
        <taxon>Alphaproteobacteria</taxon>
        <taxon>Acetobacterales</taxon>
        <taxon>Acetobacteraceae</taxon>
        <taxon>Komagataeibacter</taxon>
    </lineage>
</organism>
<keyword evidence="3" id="KW-0804">Transcription</keyword>
<dbReference type="GO" id="GO:0003700">
    <property type="term" value="F:DNA-binding transcription factor activity"/>
    <property type="evidence" value="ECO:0007669"/>
    <property type="project" value="InterPro"/>
</dbReference>
<keyword evidence="1" id="KW-0805">Transcription regulation</keyword>
<dbReference type="InterPro" id="IPR011711">
    <property type="entry name" value="GntR_C"/>
</dbReference>
<dbReference type="EMBL" id="CP041348">
    <property type="protein sequence ID" value="QHC35625.1"/>
    <property type="molecule type" value="Genomic_DNA"/>
</dbReference>
<evidence type="ECO:0000256" key="2">
    <source>
        <dbReference type="ARBA" id="ARBA00023125"/>
    </source>
</evidence>
<evidence type="ECO:0000259" key="4">
    <source>
        <dbReference type="PROSITE" id="PS50949"/>
    </source>
</evidence>
<dbReference type="PANTHER" id="PTHR43537">
    <property type="entry name" value="TRANSCRIPTIONAL REGULATOR, GNTR FAMILY"/>
    <property type="match status" value="1"/>
</dbReference>
<dbReference type="Pfam" id="PF00392">
    <property type="entry name" value="GntR"/>
    <property type="match status" value="1"/>
</dbReference>
<evidence type="ECO:0000256" key="3">
    <source>
        <dbReference type="ARBA" id="ARBA00023163"/>
    </source>
</evidence>
<keyword evidence="2" id="KW-0238">DNA-binding</keyword>
<protein>
    <submittedName>
        <fullName evidence="5">GntR family transcriptional regulator</fullName>
    </submittedName>
</protein>
<dbReference type="SMART" id="SM00895">
    <property type="entry name" value="FCD"/>
    <property type="match status" value="1"/>
</dbReference>